<evidence type="ECO:0000256" key="4">
    <source>
        <dbReference type="ARBA" id="ARBA00022989"/>
    </source>
</evidence>
<evidence type="ECO:0000256" key="5">
    <source>
        <dbReference type="ARBA" id="ARBA00023136"/>
    </source>
</evidence>
<feature type="transmembrane region" description="Helical" evidence="6">
    <location>
        <begin position="59"/>
        <end position="83"/>
    </location>
</feature>
<evidence type="ECO:0000313" key="8">
    <source>
        <dbReference type="Proteomes" id="UP001141619"/>
    </source>
</evidence>
<keyword evidence="8" id="KW-1185">Reference proteome</keyword>
<accession>A0A9X3Z7Q2</accession>
<gene>
    <name evidence="7" type="ORF">NYP16_09780</name>
</gene>
<dbReference type="AlphaFoldDB" id="A0A9X3Z7Q2"/>
<name>A0A9X3Z7Q2_9PROT</name>
<feature type="transmembrane region" description="Helical" evidence="6">
    <location>
        <begin position="312"/>
        <end position="332"/>
    </location>
</feature>
<feature type="transmembrane region" description="Helical" evidence="6">
    <location>
        <begin position="31"/>
        <end position="53"/>
    </location>
</feature>
<keyword evidence="3 6" id="KW-0812">Transmembrane</keyword>
<sequence length="436" mass="44840">MSTKLETPKAGTEEFSHGSVPESATVAGWNIALVLLGMVLSLPCFLIGAQLGASFGLEIGAQAVVIGALILTFLACLTGMVAQSCRLTTAMIIQTAFGMSGAKVINLVLAITIFGWFGVVTKLFGESLAHVAMTSGLPDLDPRLYMVVGGGLMVLTTVFGFSAIQRVSKVIAPFLIMGLVATAYIAARLVSREQLMATPLDAPSLGIGVSIVIGGLAVGATIFPDFSRFARSRRDALLAAVIGFGLGVSAAFILSAIPSVATGEAELPIILASLGLGLPALALILCSAWTANSSNLYSSALAMATISPKTPHLLLTITAGVLGVLLAVLGISDYLIPFLTLLGIAIPPIAGIYVADFFLVRRAAYLNYGKAGQAAFRPLAFVAWVAGIGIGSATANYLFSLSGIPAVDSVLTAFTVYLVGSKLPFGQKVAPSASRN</sequence>
<reference evidence="7" key="2">
    <citation type="journal article" date="2023" name="Syst. Appl. Microbiol.">
        <title>Govania unica gen. nov., sp. nov., a rare biosphere bacterium that represents a novel family in the class Alphaproteobacteria.</title>
        <authorList>
            <person name="Vandamme P."/>
            <person name="Peeters C."/>
            <person name="Hettiarachchi A."/>
            <person name="Cnockaert M."/>
            <person name="Carlier A."/>
        </authorList>
    </citation>
    <scope>NUCLEOTIDE SEQUENCE</scope>
    <source>
        <strain evidence="7">LMG 31809</strain>
    </source>
</reference>
<dbReference type="GO" id="GO:0015209">
    <property type="term" value="F:cytosine transmembrane transporter activity"/>
    <property type="evidence" value="ECO:0007669"/>
    <property type="project" value="InterPro"/>
</dbReference>
<evidence type="ECO:0000256" key="3">
    <source>
        <dbReference type="ARBA" id="ARBA00022692"/>
    </source>
</evidence>
<dbReference type="InterPro" id="IPR001248">
    <property type="entry name" value="Pur-cyt_permease"/>
</dbReference>
<dbReference type="GO" id="GO:0005886">
    <property type="term" value="C:plasma membrane"/>
    <property type="evidence" value="ECO:0007669"/>
    <property type="project" value="TreeGrafter"/>
</dbReference>
<proteinExistence type="inferred from homology"/>
<feature type="transmembrane region" description="Helical" evidence="6">
    <location>
        <begin position="269"/>
        <end position="291"/>
    </location>
</feature>
<feature type="transmembrane region" description="Helical" evidence="6">
    <location>
        <begin position="379"/>
        <end position="399"/>
    </location>
</feature>
<dbReference type="PANTHER" id="PTHR30569">
    <property type="entry name" value="CYTOSINE TRANSPORTER CODB"/>
    <property type="match status" value="1"/>
</dbReference>
<feature type="transmembrane region" description="Helical" evidence="6">
    <location>
        <begin position="104"/>
        <end position="124"/>
    </location>
</feature>
<dbReference type="Gene3D" id="1.10.4160.10">
    <property type="entry name" value="Hydantoin permease"/>
    <property type="match status" value="1"/>
</dbReference>
<feature type="transmembrane region" description="Helical" evidence="6">
    <location>
        <begin position="171"/>
        <end position="190"/>
    </location>
</feature>
<feature type="transmembrane region" description="Helical" evidence="6">
    <location>
        <begin position="144"/>
        <end position="164"/>
    </location>
</feature>
<keyword evidence="4 6" id="KW-1133">Transmembrane helix</keyword>
<reference evidence="7" key="1">
    <citation type="submission" date="2022-08" db="EMBL/GenBank/DDBJ databases">
        <authorList>
            <person name="Vandamme P."/>
            <person name="Hettiarachchi A."/>
            <person name="Peeters C."/>
            <person name="Cnockaert M."/>
            <person name="Carlier A."/>
        </authorList>
    </citation>
    <scope>NUCLEOTIDE SEQUENCE</scope>
    <source>
        <strain evidence="7">LMG 31809</strain>
    </source>
</reference>
<feature type="transmembrane region" description="Helical" evidence="6">
    <location>
        <begin position="202"/>
        <end position="224"/>
    </location>
</feature>
<comment type="similarity">
    <text evidence="2">Belongs to the purine-cytosine permease (2.A.39) family.</text>
</comment>
<dbReference type="EMBL" id="JANWOI010000003">
    <property type="protein sequence ID" value="MDA5194239.1"/>
    <property type="molecule type" value="Genomic_DNA"/>
</dbReference>
<keyword evidence="5 6" id="KW-0472">Membrane</keyword>
<comment type="subcellular location">
    <subcellularLocation>
        <location evidence="1">Membrane</location>
        <topology evidence="1">Multi-pass membrane protein</topology>
    </subcellularLocation>
</comment>
<evidence type="ECO:0000256" key="1">
    <source>
        <dbReference type="ARBA" id="ARBA00004141"/>
    </source>
</evidence>
<evidence type="ECO:0000313" key="7">
    <source>
        <dbReference type="EMBL" id="MDA5194239.1"/>
    </source>
</evidence>
<comment type="caution">
    <text evidence="7">The sequence shown here is derived from an EMBL/GenBank/DDBJ whole genome shotgun (WGS) entry which is preliminary data.</text>
</comment>
<evidence type="ECO:0000256" key="2">
    <source>
        <dbReference type="ARBA" id="ARBA00008974"/>
    </source>
</evidence>
<dbReference type="PANTHER" id="PTHR30569:SF0">
    <property type="entry name" value="CYTOSINE PERMEASE"/>
    <property type="match status" value="1"/>
</dbReference>
<protein>
    <submittedName>
        <fullName evidence="7">Cytosine permease</fullName>
    </submittedName>
</protein>
<feature type="transmembrane region" description="Helical" evidence="6">
    <location>
        <begin position="236"/>
        <end position="257"/>
    </location>
</feature>
<dbReference type="Pfam" id="PF02133">
    <property type="entry name" value="Transp_cyt_pur"/>
    <property type="match status" value="1"/>
</dbReference>
<dbReference type="RefSeq" id="WP_274943943.1">
    <property type="nucleotide sequence ID" value="NZ_JANWOI010000003.1"/>
</dbReference>
<dbReference type="InterPro" id="IPR030191">
    <property type="entry name" value="CodB"/>
</dbReference>
<dbReference type="Proteomes" id="UP001141619">
    <property type="component" value="Unassembled WGS sequence"/>
</dbReference>
<feature type="transmembrane region" description="Helical" evidence="6">
    <location>
        <begin position="338"/>
        <end position="359"/>
    </location>
</feature>
<organism evidence="7 8">
    <name type="scientific">Govanella unica</name>
    <dbReference type="NCBI Taxonomy" id="2975056"/>
    <lineage>
        <taxon>Bacteria</taxon>
        <taxon>Pseudomonadati</taxon>
        <taxon>Pseudomonadota</taxon>
        <taxon>Alphaproteobacteria</taxon>
        <taxon>Emcibacterales</taxon>
        <taxon>Govanellaceae</taxon>
        <taxon>Govanella</taxon>
    </lineage>
</organism>
<evidence type="ECO:0000256" key="6">
    <source>
        <dbReference type="SAM" id="Phobius"/>
    </source>
</evidence>